<sequence>MDGFTFSRSTRRDEAPLKFRSGGHKVLVYSDRVEEGVLFFTSTHYWDEIQAAESGGFFTNFRLRLHDGTTTQGLNIGGDSARCALEINKRINHFRKSMTLAQTEVLIRCTALGGSGTVLEPGLACTIAFGEHSIRVFSKSQLQTVLRIDEVTSLELGGTGRTESGGGFVGGGFGLEGAAIGMAAASILNALTTKSEINTVVRVAWDRGEAFFHTSAFTPSDGRIKLSKTFTNVANANPKAADPVQANETLTAQLEKLAALRAQGVLTEEEFVRAKERLLAS</sequence>
<organism evidence="2 3">
    <name type="scientific">Ramlibacter tataouinensis</name>
    <dbReference type="NCBI Taxonomy" id="94132"/>
    <lineage>
        <taxon>Bacteria</taxon>
        <taxon>Pseudomonadati</taxon>
        <taxon>Pseudomonadota</taxon>
        <taxon>Betaproteobacteria</taxon>
        <taxon>Burkholderiales</taxon>
        <taxon>Comamonadaceae</taxon>
        <taxon>Ramlibacter</taxon>
    </lineage>
</organism>
<dbReference type="AlphaFoldDB" id="A0A127JVM0"/>
<accession>A0A127JVM0</accession>
<dbReference type="RefSeq" id="WP_061501041.1">
    <property type="nucleotide sequence ID" value="NZ_CP010951.1"/>
</dbReference>
<feature type="domain" description="SHOCT" evidence="1">
    <location>
        <begin position="252"/>
        <end position="279"/>
    </location>
</feature>
<name>A0A127JVM0_9BURK</name>
<dbReference type="EMBL" id="CP010951">
    <property type="protein sequence ID" value="AMO23929.1"/>
    <property type="molecule type" value="Genomic_DNA"/>
</dbReference>
<keyword evidence="3" id="KW-1185">Reference proteome</keyword>
<evidence type="ECO:0000313" key="3">
    <source>
        <dbReference type="Proteomes" id="UP000070433"/>
    </source>
</evidence>
<gene>
    <name evidence="2" type="ORF">UC35_14990</name>
</gene>
<dbReference type="Proteomes" id="UP000070433">
    <property type="component" value="Chromosome"/>
</dbReference>
<evidence type="ECO:0000313" key="2">
    <source>
        <dbReference type="EMBL" id="AMO23929.1"/>
    </source>
</evidence>
<dbReference type="PATRIC" id="fig|94132.3.peg.3054"/>
<proteinExistence type="predicted"/>
<dbReference type="InterPro" id="IPR018649">
    <property type="entry name" value="SHOCT"/>
</dbReference>
<dbReference type="Pfam" id="PF09851">
    <property type="entry name" value="SHOCT"/>
    <property type="match status" value="1"/>
</dbReference>
<reference evidence="2 3" key="1">
    <citation type="journal article" date="2014" name="Int. J. Syst. Evol. Microbiol.">
        <title>Ramlibacter solisilvae sp. nov., isolated from forest soil, and emended description of the genus Ramlibacter.</title>
        <authorList>
            <person name="Lee H.J."/>
            <person name="Lee S.H."/>
            <person name="Lee S.S."/>
            <person name="Lee J.S."/>
            <person name="Kim Y."/>
            <person name="Kim S.C."/>
            <person name="Jeon C.O."/>
        </authorList>
    </citation>
    <scope>NUCLEOTIDE SEQUENCE [LARGE SCALE GENOMIC DNA]</scope>
    <source>
        <strain evidence="2 3">5-10</strain>
    </source>
</reference>
<evidence type="ECO:0000259" key="1">
    <source>
        <dbReference type="Pfam" id="PF09851"/>
    </source>
</evidence>
<protein>
    <recommendedName>
        <fullName evidence="1">SHOCT domain-containing protein</fullName>
    </recommendedName>
</protein>